<dbReference type="Proteomes" id="UP000275078">
    <property type="component" value="Unassembled WGS sequence"/>
</dbReference>
<accession>A0A3N4I233</accession>
<sequence>MQPPTPTSLLSQPIFLLSLFLLTDGLVNASPLAIPSSAPETSYEDALTPIGQANNLPASFIPYDLPNGVYTFDPQVDTSPVRIELPEFDASFASGASPSEETTPAPSVHRPDIHQQAWTYFSECRPNKRKLLLDPVTYHYMRSSGFLERVWKDPNIGDGIKPHSLSLAKYNNIMVYYCNMRSIVQHPYPGSFWSDNKVIEEECGSRREGAILNVDVLINKPWLEYLNRYGRAVIYPGRVFIYKNLCPATILGPGPQPW</sequence>
<proteinExistence type="predicted"/>
<gene>
    <name evidence="2" type="ORF">BJ508DRAFT_328355</name>
</gene>
<keyword evidence="1" id="KW-0732">Signal</keyword>
<feature type="chain" id="PRO_5018057602" evidence="1">
    <location>
        <begin position="30"/>
        <end position="258"/>
    </location>
</feature>
<name>A0A3N4I233_ASCIM</name>
<evidence type="ECO:0000256" key="1">
    <source>
        <dbReference type="SAM" id="SignalP"/>
    </source>
</evidence>
<reference evidence="2 3" key="1">
    <citation type="journal article" date="2018" name="Nat. Ecol. Evol.">
        <title>Pezizomycetes genomes reveal the molecular basis of ectomycorrhizal truffle lifestyle.</title>
        <authorList>
            <person name="Murat C."/>
            <person name="Payen T."/>
            <person name="Noel B."/>
            <person name="Kuo A."/>
            <person name="Morin E."/>
            <person name="Chen J."/>
            <person name="Kohler A."/>
            <person name="Krizsan K."/>
            <person name="Balestrini R."/>
            <person name="Da Silva C."/>
            <person name="Montanini B."/>
            <person name="Hainaut M."/>
            <person name="Levati E."/>
            <person name="Barry K.W."/>
            <person name="Belfiori B."/>
            <person name="Cichocki N."/>
            <person name="Clum A."/>
            <person name="Dockter R.B."/>
            <person name="Fauchery L."/>
            <person name="Guy J."/>
            <person name="Iotti M."/>
            <person name="Le Tacon F."/>
            <person name="Lindquist E.A."/>
            <person name="Lipzen A."/>
            <person name="Malagnac F."/>
            <person name="Mello A."/>
            <person name="Molinier V."/>
            <person name="Miyauchi S."/>
            <person name="Poulain J."/>
            <person name="Riccioni C."/>
            <person name="Rubini A."/>
            <person name="Sitrit Y."/>
            <person name="Splivallo R."/>
            <person name="Traeger S."/>
            <person name="Wang M."/>
            <person name="Zifcakova L."/>
            <person name="Wipf D."/>
            <person name="Zambonelli A."/>
            <person name="Paolocci F."/>
            <person name="Nowrousian M."/>
            <person name="Ottonello S."/>
            <person name="Baldrian P."/>
            <person name="Spatafora J.W."/>
            <person name="Henrissat B."/>
            <person name="Nagy L.G."/>
            <person name="Aury J.M."/>
            <person name="Wincker P."/>
            <person name="Grigoriev I.V."/>
            <person name="Bonfante P."/>
            <person name="Martin F.M."/>
        </authorList>
    </citation>
    <scope>NUCLEOTIDE SEQUENCE [LARGE SCALE GENOMIC DNA]</scope>
    <source>
        <strain evidence="2 3">RN42</strain>
    </source>
</reference>
<evidence type="ECO:0000313" key="3">
    <source>
        <dbReference type="Proteomes" id="UP000275078"/>
    </source>
</evidence>
<evidence type="ECO:0000313" key="2">
    <source>
        <dbReference type="EMBL" id="RPA79456.1"/>
    </source>
</evidence>
<protein>
    <submittedName>
        <fullName evidence="2">Uncharacterized protein</fullName>
    </submittedName>
</protein>
<dbReference type="AlphaFoldDB" id="A0A3N4I233"/>
<organism evidence="2 3">
    <name type="scientific">Ascobolus immersus RN42</name>
    <dbReference type="NCBI Taxonomy" id="1160509"/>
    <lineage>
        <taxon>Eukaryota</taxon>
        <taxon>Fungi</taxon>
        <taxon>Dikarya</taxon>
        <taxon>Ascomycota</taxon>
        <taxon>Pezizomycotina</taxon>
        <taxon>Pezizomycetes</taxon>
        <taxon>Pezizales</taxon>
        <taxon>Ascobolaceae</taxon>
        <taxon>Ascobolus</taxon>
    </lineage>
</organism>
<feature type="signal peptide" evidence="1">
    <location>
        <begin position="1"/>
        <end position="29"/>
    </location>
</feature>
<dbReference type="EMBL" id="ML119699">
    <property type="protein sequence ID" value="RPA79456.1"/>
    <property type="molecule type" value="Genomic_DNA"/>
</dbReference>
<keyword evidence="3" id="KW-1185">Reference proteome</keyword>